<dbReference type="InterPro" id="IPR036388">
    <property type="entry name" value="WH-like_DNA-bd_sf"/>
</dbReference>
<dbReference type="InterPro" id="IPR000524">
    <property type="entry name" value="Tscrpt_reg_HTH_GntR"/>
</dbReference>
<evidence type="ECO:0000313" key="7">
    <source>
        <dbReference type="Proteomes" id="UP001518989"/>
    </source>
</evidence>
<gene>
    <name evidence="6" type="ORF">IAI61_05280</name>
</gene>
<dbReference type="InterPro" id="IPR008920">
    <property type="entry name" value="TF_FadR/GntR_C"/>
</dbReference>
<organism evidence="6 7">
    <name type="scientific">Roseomonas haemaphysalidis</name>
    <dbReference type="NCBI Taxonomy" id="2768162"/>
    <lineage>
        <taxon>Bacteria</taxon>
        <taxon>Pseudomonadati</taxon>
        <taxon>Pseudomonadota</taxon>
        <taxon>Alphaproteobacteria</taxon>
        <taxon>Acetobacterales</taxon>
        <taxon>Roseomonadaceae</taxon>
        <taxon>Roseomonas</taxon>
    </lineage>
</organism>
<dbReference type="InterPro" id="IPR036390">
    <property type="entry name" value="WH_DNA-bd_sf"/>
</dbReference>
<dbReference type="SUPFAM" id="SSF46785">
    <property type="entry name" value="Winged helix' DNA-binding domain"/>
    <property type="match status" value="1"/>
</dbReference>
<protein>
    <submittedName>
        <fullName evidence="6">GntR family transcriptional regulator</fullName>
    </submittedName>
</protein>
<name>A0ABS3KLT5_9PROT</name>
<dbReference type="Pfam" id="PF07729">
    <property type="entry name" value="FCD"/>
    <property type="match status" value="1"/>
</dbReference>
<feature type="domain" description="HTH gntR-type" evidence="4">
    <location>
        <begin position="100"/>
        <end position="156"/>
    </location>
</feature>
<dbReference type="PANTHER" id="PTHR43537">
    <property type="entry name" value="TRANSCRIPTIONAL REGULATOR, GNTR FAMILY"/>
    <property type="match status" value="1"/>
</dbReference>
<accession>A0ABS3KLT5</accession>
<proteinExistence type="predicted"/>
<evidence type="ECO:0000259" key="5">
    <source>
        <dbReference type="SMART" id="SM00895"/>
    </source>
</evidence>
<dbReference type="Proteomes" id="UP001518989">
    <property type="component" value="Unassembled WGS sequence"/>
</dbReference>
<dbReference type="InterPro" id="IPR011711">
    <property type="entry name" value="GntR_C"/>
</dbReference>
<dbReference type="SMART" id="SM00895">
    <property type="entry name" value="FCD"/>
    <property type="match status" value="1"/>
</dbReference>
<keyword evidence="1" id="KW-0805">Transcription regulation</keyword>
<keyword evidence="2" id="KW-0238">DNA-binding</keyword>
<dbReference type="SMART" id="SM00345">
    <property type="entry name" value="HTH_GNTR"/>
    <property type="match status" value="2"/>
</dbReference>
<evidence type="ECO:0000313" key="6">
    <source>
        <dbReference type="EMBL" id="MBO1078433.1"/>
    </source>
</evidence>
<evidence type="ECO:0000259" key="4">
    <source>
        <dbReference type="SMART" id="SM00345"/>
    </source>
</evidence>
<dbReference type="Gene3D" id="1.10.10.10">
    <property type="entry name" value="Winged helix-like DNA-binding domain superfamily/Winged helix DNA-binding domain"/>
    <property type="match status" value="1"/>
</dbReference>
<feature type="domain" description="GntR C-terminal" evidence="5">
    <location>
        <begin position="168"/>
        <end position="293"/>
    </location>
</feature>
<reference evidence="6 7" key="1">
    <citation type="submission" date="2020-09" db="EMBL/GenBank/DDBJ databases">
        <title>Roseomonas.</title>
        <authorList>
            <person name="Zhu W."/>
        </authorList>
    </citation>
    <scope>NUCLEOTIDE SEQUENCE [LARGE SCALE GENOMIC DNA]</scope>
    <source>
        <strain evidence="6 7">573</strain>
    </source>
</reference>
<comment type="caution">
    <text evidence="6">The sequence shown here is derived from an EMBL/GenBank/DDBJ whole genome shotgun (WGS) entry which is preliminary data.</text>
</comment>
<feature type="domain" description="HTH gntR-type" evidence="4">
    <location>
        <begin position="19"/>
        <end position="77"/>
    </location>
</feature>
<keyword evidence="7" id="KW-1185">Reference proteome</keyword>
<evidence type="ECO:0000256" key="2">
    <source>
        <dbReference type="ARBA" id="ARBA00023125"/>
    </source>
</evidence>
<dbReference type="Gene3D" id="1.20.120.530">
    <property type="entry name" value="GntR ligand-binding domain-like"/>
    <property type="match status" value="1"/>
</dbReference>
<dbReference type="EMBL" id="JACTNG010000002">
    <property type="protein sequence ID" value="MBO1078433.1"/>
    <property type="molecule type" value="Genomic_DNA"/>
</dbReference>
<dbReference type="RefSeq" id="WP_207415856.1">
    <property type="nucleotide sequence ID" value="NZ_CP061178.1"/>
</dbReference>
<keyword evidence="3" id="KW-0804">Transcription</keyword>
<evidence type="ECO:0000256" key="1">
    <source>
        <dbReference type="ARBA" id="ARBA00023015"/>
    </source>
</evidence>
<dbReference type="SUPFAM" id="SSF48008">
    <property type="entry name" value="GntR ligand-binding domain-like"/>
    <property type="match status" value="1"/>
</dbReference>
<sequence length="306" mass="33763">MPQEFPHDANGTTELHRSLARDILLRLQAESVKPGEKLSRLLLSRELGVSRTPVNGAIALLANLGVVRTEGRAVRLVDPGLDAARLGAPGPSPAEEVADLMIRLARDRRIGTLPDEVSERDLLQRYSVRTAILQQALRQLLELGAVGRNRGHGWRFQSGYNSAEERRASHQFRLIVEPAALREAGFRLDQAWVSQMEAQHREVGACRWEEFDAIGFFELNAAFHQGLADASGNRFLGQAVQQQNRLRRFSGYGWSRGAAQVRQSVSAHLDILQALKRGDREAAAAAMTAHIQQAATLIDQPLVLGP</sequence>
<evidence type="ECO:0000256" key="3">
    <source>
        <dbReference type="ARBA" id="ARBA00023163"/>
    </source>
</evidence>
<dbReference type="PANTHER" id="PTHR43537:SF49">
    <property type="entry name" value="TRANSCRIPTIONAL REGULATORY PROTEIN"/>
    <property type="match status" value="1"/>
</dbReference>